<dbReference type="SUPFAM" id="SSF51735">
    <property type="entry name" value="NAD(P)-binding Rossmann-fold domains"/>
    <property type="match status" value="1"/>
</dbReference>
<comment type="caution">
    <text evidence="2">The sequence shown here is derived from an EMBL/GenBank/DDBJ whole genome shotgun (WGS) entry which is preliminary data.</text>
</comment>
<dbReference type="PANTHER" id="PTHR43245:SF13">
    <property type="entry name" value="UDP-D-APIOSE_UDP-D-XYLOSE SYNTHASE 2"/>
    <property type="match status" value="1"/>
</dbReference>
<evidence type="ECO:0000313" key="3">
    <source>
        <dbReference type="Proteomes" id="UP000177913"/>
    </source>
</evidence>
<dbReference type="AlphaFoldDB" id="A0A1F7H324"/>
<dbReference type="Pfam" id="PF01370">
    <property type="entry name" value="Epimerase"/>
    <property type="match status" value="1"/>
</dbReference>
<dbReference type="InterPro" id="IPR001509">
    <property type="entry name" value="Epimerase_deHydtase"/>
</dbReference>
<dbReference type="Proteomes" id="UP000177913">
    <property type="component" value="Unassembled WGS sequence"/>
</dbReference>
<organism evidence="2 3">
    <name type="scientific">Candidatus Roizmanbacteria bacterium RIFCSPHIGHO2_02_FULL_38_11</name>
    <dbReference type="NCBI Taxonomy" id="1802039"/>
    <lineage>
        <taxon>Bacteria</taxon>
        <taxon>Candidatus Roizmaniibacteriota</taxon>
    </lineage>
</organism>
<sequence>MNKSTILVTGGAGFIGSYLVEELLSYNPKKIFVVDNLIRGTLDNIKGFIKTSKVDFIKDDIGNKNLMEQLISKSDYCFHLAALRLNACANDPKKAYEVMVKATFNLIEAAKKYKVKKIVYSSSASVYGLAGHFPTPEIEPPYDNKTIYGAAKLFGEQMFRSYHHMYGLDYVTLRYFNVYGPRMDTHGKYTEVMIKWLDRIREKKNPVINGDGSITMDFVYAADAAKANILALTSEISDDIFNIASGEETSLRKLLELLLRVNSSKLKSIFRPETMVNPVKRRWADISKAKKLLNFRPEVSLEEGLERLSSWYFRKKNDSNS</sequence>
<evidence type="ECO:0000313" key="2">
    <source>
        <dbReference type="EMBL" id="OGK25515.1"/>
    </source>
</evidence>
<feature type="domain" description="NAD-dependent epimerase/dehydratase" evidence="1">
    <location>
        <begin position="6"/>
        <end position="244"/>
    </location>
</feature>
<dbReference type="InterPro" id="IPR050177">
    <property type="entry name" value="Lipid_A_modif_metabolic_enz"/>
</dbReference>
<dbReference type="Gene3D" id="3.40.50.720">
    <property type="entry name" value="NAD(P)-binding Rossmann-like Domain"/>
    <property type="match status" value="1"/>
</dbReference>
<proteinExistence type="predicted"/>
<dbReference type="EMBL" id="MFZO01000007">
    <property type="protein sequence ID" value="OGK25515.1"/>
    <property type="molecule type" value="Genomic_DNA"/>
</dbReference>
<name>A0A1F7H324_9BACT</name>
<dbReference type="InterPro" id="IPR036291">
    <property type="entry name" value="NAD(P)-bd_dom_sf"/>
</dbReference>
<evidence type="ECO:0000259" key="1">
    <source>
        <dbReference type="Pfam" id="PF01370"/>
    </source>
</evidence>
<gene>
    <name evidence="2" type="ORF">A3C25_00110</name>
</gene>
<protein>
    <submittedName>
        <fullName evidence="2">NAD-dependent epimerase</fullName>
    </submittedName>
</protein>
<accession>A0A1F7H324</accession>
<dbReference type="PANTHER" id="PTHR43245">
    <property type="entry name" value="BIFUNCTIONAL POLYMYXIN RESISTANCE PROTEIN ARNA"/>
    <property type="match status" value="1"/>
</dbReference>
<reference evidence="2 3" key="1">
    <citation type="journal article" date="2016" name="Nat. Commun.">
        <title>Thousands of microbial genomes shed light on interconnected biogeochemical processes in an aquifer system.</title>
        <authorList>
            <person name="Anantharaman K."/>
            <person name="Brown C.T."/>
            <person name="Hug L.A."/>
            <person name="Sharon I."/>
            <person name="Castelle C.J."/>
            <person name="Probst A.J."/>
            <person name="Thomas B.C."/>
            <person name="Singh A."/>
            <person name="Wilkins M.J."/>
            <person name="Karaoz U."/>
            <person name="Brodie E.L."/>
            <person name="Williams K.H."/>
            <person name="Hubbard S.S."/>
            <person name="Banfield J.F."/>
        </authorList>
    </citation>
    <scope>NUCLEOTIDE SEQUENCE [LARGE SCALE GENOMIC DNA]</scope>
</reference>